<evidence type="ECO:0000313" key="2">
    <source>
        <dbReference type="Proteomes" id="UP001259832"/>
    </source>
</evidence>
<dbReference type="EMBL" id="JASMQC010000012">
    <property type="protein sequence ID" value="KAK1941432.1"/>
    <property type="molecule type" value="Genomic_DNA"/>
</dbReference>
<name>A0AAD9GMR4_9STRA</name>
<protein>
    <submittedName>
        <fullName evidence="1">Uncharacterized protein</fullName>
    </submittedName>
</protein>
<dbReference type="AlphaFoldDB" id="A0AAD9GMR4"/>
<gene>
    <name evidence="1" type="ORF">P3T76_007298</name>
</gene>
<accession>A0AAD9GMR4</accession>
<keyword evidence="2" id="KW-1185">Reference proteome</keyword>
<organism evidence="1 2">
    <name type="scientific">Phytophthora citrophthora</name>
    <dbReference type="NCBI Taxonomy" id="4793"/>
    <lineage>
        <taxon>Eukaryota</taxon>
        <taxon>Sar</taxon>
        <taxon>Stramenopiles</taxon>
        <taxon>Oomycota</taxon>
        <taxon>Peronosporomycetes</taxon>
        <taxon>Peronosporales</taxon>
        <taxon>Peronosporaceae</taxon>
        <taxon>Phytophthora</taxon>
    </lineage>
</organism>
<reference evidence="1" key="1">
    <citation type="submission" date="2023-08" db="EMBL/GenBank/DDBJ databases">
        <title>Reference Genome Resource for the Citrus Pathogen Phytophthora citrophthora.</title>
        <authorList>
            <person name="Moller H."/>
            <person name="Coetzee B."/>
            <person name="Rose L.J."/>
            <person name="Van Niekerk J.M."/>
        </authorList>
    </citation>
    <scope>NUCLEOTIDE SEQUENCE</scope>
    <source>
        <strain evidence="1">STE-U-9442</strain>
    </source>
</reference>
<comment type="caution">
    <text evidence="1">The sequence shown here is derived from an EMBL/GenBank/DDBJ whole genome shotgun (WGS) entry which is preliminary data.</text>
</comment>
<evidence type="ECO:0000313" key="1">
    <source>
        <dbReference type="EMBL" id="KAK1941432.1"/>
    </source>
</evidence>
<dbReference type="Proteomes" id="UP001259832">
    <property type="component" value="Unassembled WGS sequence"/>
</dbReference>
<proteinExistence type="predicted"/>
<sequence length="92" mass="10402">MVYETLADLLDGLQYCNAKDSIVVKARNLIEDLEFETMRIAFLLDPTKKLDEFVGDAYKKAMDDIPVVVGERLGYSGDMVKAIAREKHYGAR</sequence>